<evidence type="ECO:0000313" key="2">
    <source>
        <dbReference type="Proteomes" id="UP000799754"/>
    </source>
</evidence>
<dbReference type="Proteomes" id="UP000799754">
    <property type="component" value="Unassembled WGS sequence"/>
</dbReference>
<comment type="caution">
    <text evidence="1">The sequence shown here is derived from an EMBL/GenBank/DDBJ whole genome shotgun (WGS) entry which is preliminary data.</text>
</comment>
<dbReference type="EMBL" id="MU006718">
    <property type="protein sequence ID" value="KAF2627127.1"/>
    <property type="molecule type" value="Genomic_DNA"/>
</dbReference>
<gene>
    <name evidence="1" type="ORF">BU25DRAFT_411209</name>
</gene>
<reference evidence="1" key="1">
    <citation type="journal article" date="2020" name="Stud. Mycol.">
        <title>101 Dothideomycetes genomes: a test case for predicting lifestyles and emergence of pathogens.</title>
        <authorList>
            <person name="Haridas S."/>
            <person name="Albert R."/>
            <person name="Binder M."/>
            <person name="Bloem J."/>
            <person name="Labutti K."/>
            <person name="Salamov A."/>
            <person name="Andreopoulos B."/>
            <person name="Baker S."/>
            <person name="Barry K."/>
            <person name="Bills G."/>
            <person name="Bluhm B."/>
            <person name="Cannon C."/>
            <person name="Castanera R."/>
            <person name="Culley D."/>
            <person name="Daum C."/>
            <person name="Ezra D."/>
            <person name="Gonzalez J."/>
            <person name="Henrissat B."/>
            <person name="Kuo A."/>
            <person name="Liang C."/>
            <person name="Lipzen A."/>
            <person name="Lutzoni F."/>
            <person name="Magnuson J."/>
            <person name="Mondo S."/>
            <person name="Nolan M."/>
            <person name="Ohm R."/>
            <person name="Pangilinan J."/>
            <person name="Park H.-J."/>
            <person name="Ramirez L."/>
            <person name="Alfaro M."/>
            <person name="Sun H."/>
            <person name="Tritt A."/>
            <person name="Yoshinaga Y."/>
            <person name="Zwiers L.-H."/>
            <person name="Turgeon B."/>
            <person name="Goodwin S."/>
            <person name="Spatafora J."/>
            <person name="Crous P."/>
            <person name="Grigoriev I."/>
        </authorList>
    </citation>
    <scope>NUCLEOTIDE SEQUENCE</scope>
    <source>
        <strain evidence="1">CBS 525.71</strain>
    </source>
</reference>
<protein>
    <submittedName>
        <fullName evidence="1">Uncharacterized protein</fullName>
    </submittedName>
</protein>
<keyword evidence="2" id="KW-1185">Reference proteome</keyword>
<sequence length="70" mass="8052">MDTQNMSSIVGDGLYSLIFVKRVLTFSLHRSPHLHIDNSLHPSLIHCPTPRLRYVHCREHRQKHGIGAVK</sequence>
<name>A0ACB6S1V9_9PLEO</name>
<accession>A0ACB6S1V9</accession>
<organism evidence="1 2">
    <name type="scientific">Macroventuria anomochaeta</name>
    <dbReference type="NCBI Taxonomy" id="301207"/>
    <lineage>
        <taxon>Eukaryota</taxon>
        <taxon>Fungi</taxon>
        <taxon>Dikarya</taxon>
        <taxon>Ascomycota</taxon>
        <taxon>Pezizomycotina</taxon>
        <taxon>Dothideomycetes</taxon>
        <taxon>Pleosporomycetidae</taxon>
        <taxon>Pleosporales</taxon>
        <taxon>Pleosporineae</taxon>
        <taxon>Didymellaceae</taxon>
        <taxon>Macroventuria</taxon>
    </lineage>
</organism>
<evidence type="ECO:0000313" key="1">
    <source>
        <dbReference type="EMBL" id="KAF2627127.1"/>
    </source>
</evidence>
<proteinExistence type="predicted"/>